<evidence type="ECO:0000313" key="3">
    <source>
        <dbReference type="Proteomes" id="UP000738325"/>
    </source>
</evidence>
<name>A0A9P6UNR3_9FUNG</name>
<dbReference type="SUPFAM" id="SSF53474">
    <property type="entry name" value="alpha/beta-Hydrolases"/>
    <property type="match status" value="1"/>
</dbReference>
<gene>
    <name evidence="2" type="ORF">BGZ99_009037</name>
</gene>
<dbReference type="InterPro" id="IPR000073">
    <property type="entry name" value="AB_hydrolase_1"/>
</dbReference>
<accession>A0A9P6UNR3</accession>
<dbReference type="Gene3D" id="3.40.50.1820">
    <property type="entry name" value="alpha/beta hydrolase"/>
    <property type="match status" value="1"/>
</dbReference>
<dbReference type="OrthoDB" id="94039at2759"/>
<reference evidence="2" key="1">
    <citation type="journal article" date="2020" name="Fungal Divers.">
        <title>Resolving the Mortierellaceae phylogeny through synthesis of multi-gene phylogenetics and phylogenomics.</title>
        <authorList>
            <person name="Vandepol N."/>
            <person name="Liber J."/>
            <person name="Desiro A."/>
            <person name="Na H."/>
            <person name="Kennedy M."/>
            <person name="Barry K."/>
            <person name="Grigoriev I.V."/>
            <person name="Miller A.N."/>
            <person name="O'Donnell K."/>
            <person name="Stajich J.E."/>
            <person name="Bonito G."/>
        </authorList>
    </citation>
    <scope>NUCLEOTIDE SEQUENCE</scope>
    <source>
        <strain evidence="2">REB-010B</strain>
    </source>
</reference>
<dbReference type="PANTHER" id="PTHR43194:SF2">
    <property type="entry name" value="PEROXISOMAL MEMBRANE PROTEIN LPX1"/>
    <property type="match status" value="1"/>
</dbReference>
<protein>
    <recommendedName>
        <fullName evidence="1">AB hydrolase-1 domain-containing protein</fullName>
    </recommendedName>
</protein>
<comment type="caution">
    <text evidence="2">The sequence shown here is derived from an EMBL/GenBank/DDBJ whole genome shotgun (WGS) entry which is preliminary data.</text>
</comment>
<sequence>MSTAAFLARYNIVKQVVPSSAPHFKLACNTYRQIPTSAAAATVPAGAAPAPPLIFTHANGFSKEMCEPVLARMDPRWTTNDIYAFDCRNHGDSAELNKDILEKQFDWYWYAQDILRIVDNYNLKKPIGVGHSILAECLRPGTFSAIVAIDPTMFPKTIYINAPLDDHPMAQITLKRRDTWKDRDEARVKLLQKAFFRDWHPEILDIYLEHGMVDAVDKDGNSVVTLKSPKFQEAITFASQGNAVSDAFERLNEVAIPIHIIAGETSDMNPPEMAVMKRDRCQQGTLETVKGAGHLVCLEKPQETGEL</sequence>
<dbReference type="EMBL" id="JAAAIP010000739">
    <property type="protein sequence ID" value="KAG0313149.1"/>
    <property type="molecule type" value="Genomic_DNA"/>
</dbReference>
<feature type="domain" description="AB hydrolase-1" evidence="1">
    <location>
        <begin position="53"/>
        <end position="304"/>
    </location>
</feature>
<organism evidence="2 3">
    <name type="scientific">Dissophora globulifera</name>
    <dbReference type="NCBI Taxonomy" id="979702"/>
    <lineage>
        <taxon>Eukaryota</taxon>
        <taxon>Fungi</taxon>
        <taxon>Fungi incertae sedis</taxon>
        <taxon>Mucoromycota</taxon>
        <taxon>Mortierellomycotina</taxon>
        <taxon>Mortierellomycetes</taxon>
        <taxon>Mortierellales</taxon>
        <taxon>Mortierellaceae</taxon>
        <taxon>Dissophora</taxon>
    </lineage>
</organism>
<dbReference type="PANTHER" id="PTHR43194">
    <property type="entry name" value="HYDROLASE ALPHA/BETA FOLD FAMILY"/>
    <property type="match status" value="1"/>
</dbReference>
<evidence type="ECO:0000313" key="2">
    <source>
        <dbReference type="EMBL" id="KAG0313149.1"/>
    </source>
</evidence>
<dbReference type="InterPro" id="IPR050228">
    <property type="entry name" value="Carboxylesterase_BioH"/>
</dbReference>
<evidence type="ECO:0000259" key="1">
    <source>
        <dbReference type="Pfam" id="PF12697"/>
    </source>
</evidence>
<keyword evidence="3" id="KW-1185">Reference proteome</keyword>
<dbReference type="InterPro" id="IPR029058">
    <property type="entry name" value="AB_hydrolase_fold"/>
</dbReference>
<proteinExistence type="predicted"/>
<dbReference type="Proteomes" id="UP000738325">
    <property type="component" value="Unassembled WGS sequence"/>
</dbReference>
<dbReference type="AlphaFoldDB" id="A0A9P6UNR3"/>
<dbReference type="Pfam" id="PF12697">
    <property type="entry name" value="Abhydrolase_6"/>
    <property type="match status" value="1"/>
</dbReference>